<dbReference type="eggNOG" id="COG2870">
    <property type="taxonomic scope" value="Bacteria"/>
</dbReference>
<gene>
    <name evidence="1" type="ordered locus">Jden_1355</name>
</gene>
<proteinExistence type="predicted"/>
<dbReference type="HOGENOM" id="CLU_1233690_0_0_11"/>
<dbReference type="Proteomes" id="UP000000628">
    <property type="component" value="Chromosome"/>
</dbReference>
<organism evidence="1 2">
    <name type="scientific">Jonesia denitrificans (strain ATCC 14870 / DSM 20603 / BCRC 15368 / CIP 55.134 / JCM 11481 / NBRC 15587 / NCTC 10816 / Prevot 55134)</name>
    <name type="common">Listeria denitrificans</name>
    <dbReference type="NCBI Taxonomy" id="471856"/>
    <lineage>
        <taxon>Bacteria</taxon>
        <taxon>Bacillati</taxon>
        <taxon>Actinomycetota</taxon>
        <taxon>Actinomycetes</taxon>
        <taxon>Micrococcales</taxon>
        <taxon>Jonesiaceae</taxon>
        <taxon>Jonesia</taxon>
    </lineage>
</organism>
<dbReference type="RefSeq" id="WP_015771639.1">
    <property type="nucleotide sequence ID" value="NC_013174.1"/>
</dbReference>
<dbReference type="EMBL" id="CP001706">
    <property type="protein sequence ID" value="ACV09011.1"/>
    <property type="molecule type" value="Genomic_DNA"/>
</dbReference>
<evidence type="ECO:0000313" key="1">
    <source>
        <dbReference type="EMBL" id="ACV09011.1"/>
    </source>
</evidence>
<dbReference type="GO" id="GO:0016301">
    <property type="term" value="F:kinase activity"/>
    <property type="evidence" value="ECO:0007669"/>
    <property type="project" value="UniProtKB-KW"/>
</dbReference>
<keyword evidence="1" id="KW-0418">Kinase</keyword>
<reference evidence="1 2" key="1">
    <citation type="journal article" date="2009" name="Stand. Genomic Sci.">
        <title>Complete genome sequence of Jonesia denitrificans type strain (Prevot 55134).</title>
        <authorList>
            <person name="Pukall R."/>
            <person name="Gehrich-Schroter G."/>
            <person name="Lapidus A."/>
            <person name="Nolan M."/>
            <person name="Glavina Del Rio T."/>
            <person name="Lucas S."/>
            <person name="Chen F."/>
            <person name="Tice H."/>
            <person name="Pitluck S."/>
            <person name="Cheng J.F."/>
            <person name="Copeland A."/>
            <person name="Saunders E."/>
            <person name="Brettin T."/>
            <person name="Detter J.C."/>
            <person name="Bruce D."/>
            <person name="Goodwin L."/>
            <person name="Pati A."/>
            <person name="Ivanova N."/>
            <person name="Mavromatis K."/>
            <person name="Ovchinnikova G."/>
            <person name="Chen A."/>
            <person name="Palaniappan K."/>
            <person name="Land M."/>
            <person name="Hauser L."/>
            <person name="Chang Y.J."/>
            <person name="Jeffries C.D."/>
            <person name="Chain P."/>
            <person name="Goker M."/>
            <person name="Bristow J."/>
            <person name="Eisen J.A."/>
            <person name="Markowitz V."/>
            <person name="Hugenholtz P."/>
            <person name="Kyrpides N.C."/>
            <person name="Klenk H.P."/>
            <person name="Han C."/>
        </authorList>
    </citation>
    <scope>NUCLEOTIDE SEQUENCE [LARGE SCALE GENOMIC DNA]</scope>
    <source>
        <strain evidence="2">ATCC 14870 / DSM 20603 / BCRC 15368 / CIP 55.134 / JCM 11481 / NBRC 15587 / NCTC 10816 / Prevot 55134</strain>
    </source>
</reference>
<keyword evidence="2" id="KW-1185">Reference proteome</keyword>
<dbReference type="SUPFAM" id="SSF53613">
    <property type="entry name" value="Ribokinase-like"/>
    <property type="match status" value="1"/>
</dbReference>
<evidence type="ECO:0000313" key="2">
    <source>
        <dbReference type="Proteomes" id="UP000000628"/>
    </source>
</evidence>
<accession>C7R4F4</accession>
<dbReference type="KEGG" id="jde:Jden_1355"/>
<dbReference type="STRING" id="471856.Jden_1355"/>
<dbReference type="Gene3D" id="3.40.1190.20">
    <property type="match status" value="1"/>
</dbReference>
<keyword evidence="1" id="KW-0808">Transferase</keyword>
<sequence length="224" mass="24439">MISPHVVISGPCAWNSLLFVPALPQPEPHMIVVDDFYDTFGGTSLGKCMNLSELGCDVTIVTQFGSDEMGHMICDLLTHVGATVINCESRMTERHTNIMAADGQRLSFYLTSPPPSSGQRDDEILQAMSTADAIVMDLSAESARLLPAIRTMSAPVWVDLHDYDGRAQFHEPFLEAADVVVMSADKLDDPVSTMHDALTKASLHTHQTLRSRHIHPVVDAILAS</sequence>
<protein>
    <submittedName>
        <fullName evidence="1">Ribokinase family sugar kinase</fullName>
    </submittedName>
</protein>
<dbReference type="OrthoDB" id="9808601at2"/>
<dbReference type="AlphaFoldDB" id="C7R4F4"/>
<dbReference type="InterPro" id="IPR029056">
    <property type="entry name" value="Ribokinase-like"/>
</dbReference>
<name>C7R4F4_JONDD</name>